<evidence type="ECO:0000256" key="2">
    <source>
        <dbReference type="ARBA" id="ARBA00014286"/>
    </source>
</evidence>
<dbReference type="InterPro" id="IPR017946">
    <property type="entry name" value="PLC-like_Pdiesterase_TIM-brl"/>
</dbReference>
<organism evidence="5 6">
    <name type="scientific">Apiospora kogelbergensis</name>
    <dbReference type="NCBI Taxonomy" id="1337665"/>
    <lineage>
        <taxon>Eukaryota</taxon>
        <taxon>Fungi</taxon>
        <taxon>Dikarya</taxon>
        <taxon>Ascomycota</taxon>
        <taxon>Pezizomycotina</taxon>
        <taxon>Sordariomycetes</taxon>
        <taxon>Xylariomycetidae</taxon>
        <taxon>Amphisphaeriales</taxon>
        <taxon>Apiosporaceae</taxon>
        <taxon>Apiospora</taxon>
    </lineage>
</organism>
<dbReference type="PANTHER" id="PTHR31571">
    <property type="entry name" value="ALTERED INHERITANCE OF MITOCHONDRIA PROTEIN 6"/>
    <property type="match status" value="1"/>
</dbReference>
<dbReference type="CDD" id="cd08577">
    <property type="entry name" value="PI-PLCc_GDPD_SF_unchar3"/>
    <property type="match status" value="1"/>
</dbReference>
<dbReference type="SUPFAM" id="SSF51695">
    <property type="entry name" value="PLC-like phosphodiesterases"/>
    <property type="match status" value="1"/>
</dbReference>
<dbReference type="GO" id="GO:0006629">
    <property type="term" value="P:lipid metabolic process"/>
    <property type="evidence" value="ECO:0007669"/>
    <property type="project" value="InterPro"/>
</dbReference>
<dbReference type="InterPro" id="IPR051236">
    <property type="entry name" value="HAT_RTT109-like"/>
</dbReference>
<dbReference type="AlphaFoldDB" id="A0AAW0QC52"/>
<keyword evidence="4" id="KW-0472">Membrane</keyword>
<evidence type="ECO:0000256" key="1">
    <source>
        <dbReference type="ARBA" id="ARBA00008858"/>
    </source>
</evidence>
<evidence type="ECO:0000256" key="4">
    <source>
        <dbReference type="SAM" id="Phobius"/>
    </source>
</evidence>
<dbReference type="EMBL" id="JAQQWP010000009">
    <property type="protein sequence ID" value="KAK8100027.1"/>
    <property type="molecule type" value="Genomic_DNA"/>
</dbReference>
<feature type="region of interest" description="Disordered" evidence="3">
    <location>
        <begin position="1"/>
        <end position="62"/>
    </location>
</feature>
<dbReference type="InterPro" id="IPR039559">
    <property type="entry name" value="AIM6_PI-PLC-like_dom"/>
</dbReference>
<proteinExistence type="inferred from homology"/>
<comment type="similarity">
    <text evidence="1">Belongs to the AIM6 family.</text>
</comment>
<dbReference type="Proteomes" id="UP001392437">
    <property type="component" value="Unassembled WGS sequence"/>
</dbReference>
<accession>A0AAW0QC52</accession>
<evidence type="ECO:0000313" key="6">
    <source>
        <dbReference type="Proteomes" id="UP001392437"/>
    </source>
</evidence>
<comment type="caution">
    <text evidence="5">The sequence shown here is derived from an EMBL/GenBank/DDBJ whole genome shotgun (WGS) entry which is preliminary data.</text>
</comment>
<gene>
    <name evidence="5" type="ORF">PG999_010401</name>
</gene>
<dbReference type="GO" id="GO:0008081">
    <property type="term" value="F:phosphoric diester hydrolase activity"/>
    <property type="evidence" value="ECO:0007669"/>
    <property type="project" value="InterPro"/>
</dbReference>
<dbReference type="PANTHER" id="PTHR31571:SF1">
    <property type="entry name" value="ALTERED INHERITANCE OF MITOCHONDRIA PROTEIN 6"/>
    <property type="match status" value="1"/>
</dbReference>
<evidence type="ECO:0000313" key="5">
    <source>
        <dbReference type="EMBL" id="KAK8100027.1"/>
    </source>
</evidence>
<name>A0AAW0QC52_9PEZI</name>
<feature type="compositionally biased region" description="Basic and acidic residues" evidence="3">
    <location>
        <begin position="9"/>
        <end position="27"/>
    </location>
</feature>
<evidence type="ECO:0000256" key="3">
    <source>
        <dbReference type="SAM" id="MobiDB-lite"/>
    </source>
</evidence>
<feature type="transmembrane region" description="Helical" evidence="4">
    <location>
        <begin position="72"/>
        <end position="93"/>
    </location>
</feature>
<protein>
    <recommendedName>
        <fullName evidence="2">Altered inheritance of mitochondria protein 6</fullName>
    </recommendedName>
</protein>
<feature type="compositionally biased region" description="Polar residues" evidence="3">
    <location>
        <begin position="28"/>
        <end position="48"/>
    </location>
</feature>
<keyword evidence="6" id="KW-1185">Reference proteome</keyword>
<reference evidence="5 6" key="1">
    <citation type="submission" date="2023-01" db="EMBL/GenBank/DDBJ databases">
        <title>Analysis of 21 Apiospora genomes using comparative genomics revels a genus with tremendous synthesis potential of carbohydrate active enzymes and secondary metabolites.</title>
        <authorList>
            <person name="Sorensen T."/>
        </authorList>
    </citation>
    <scope>NUCLEOTIDE SEQUENCE [LARGE SCALE GENOMIC DNA]</scope>
    <source>
        <strain evidence="5 6">CBS 117206</strain>
    </source>
</reference>
<keyword evidence="4" id="KW-1133">Transmembrane helix</keyword>
<sequence>MAGLQSGDSAKEKRSLREFLKGMDRKTTMYTRTRSTSDTESVTGSSVASGDEESTAGSRSRLLAPKRRKGRVMGYFMCGTIWSLTILGIVAMVDLALVISRSLWGLEDDPDRTFANWGKAGTGTEGLAWYPTDFLRDVQPIHCHSHNDYWRKVPLFSALHAGCIGVEADVWLYEGNSTLYVGHNRASLTDARTFESLYINPLVDLLDRANPQTRFTANNSEPTRGVFDVDPEQTLTLLVDVKTDGAKTWPEVLKQLEPLRSRGYLTYVENGTVHRGQVTVVGTGNTPFDLLTANATYRDAFFDAPLDKMWEDPDAKEESVSTAPTVYNSTNAHYASVSFGAAVGHVWAGLSKDQLRTIRGHIKGAHRRGLVVRYWDLPSWPIGLRNSVWHALAAEGVDMLNVDDLRSAARKVW</sequence>
<keyword evidence="4" id="KW-0812">Transmembrane</keyword>